<accession>A0AAW0F862</accession>
<dbReference type="SUPFAM" id="SSF47676">
    <property type="entry name" value="Conserved domain common to transcription factors TFIIS, elongin A, CRSP70"/>
    <property type="match status" value="1"/>
</dbReference>
<reference evidence="5 6" key="1">
    <citation type="journal article" date="2021" name="MBio">
        <title>A New Model Trypanosomatid, Novymonas esmeraldas: Genomic Perception of Its 'Candidatus Pandoraea novymonadis' Endosymbiont.</title>
        <authorList>
            <person name="Zakharova A."/>
            <person name="Saura A."/>
            <person name="Butenko A."/>
            <person name="Podesvova L."/>
            <person name="Warmusova S."/>
            <person name="Kostygov A.Y."/>
            <person name="Nenarokova A."/>
            <person name="Lukes J."/>
            <person name="Opperdoes F.R."/>
            <person name="Yurchenko V."/>
        </authorList>
    </citation>
    <scope>NUCLEOTIDE SEQUENCE [LARGE SCALE GENOMIC DNA]</scope>
    <source>
        <strain evidence="5 6">E262AT.01</strain>
    </source>
</reference>
<dbReference type="SUPFAM" id="SSF63748">
    <property type="entry name" value="Tudor/PWWP/MBT"/>
    <property type="match status" value="1"/>
</dbReference>
<feature type="compositionally biased region" description="Low complexity" evidence="2">
    <location>
        <begin position="211"/>
        <end position="228"/>
    </location>
</feature>
<keyword evidence="1" id="KW-0539">Nucleus</keyword>
<evidence type="ECO:0000256" key="1">
    <source>
        <dbReference type="PROSITE-ProRule" id="PRU00649"/>
    </source>
</evidence>
<protein>
    <submittedName>
        <fullName evidence="5">PWWP domain/TFIIS helical bundle-like domain containing protein</fullName>
    </submittedName>
</protein>
<dbReference type="Pfam" id="PF00855">
    <property type="entry name" value="PWWP"/>
    <property type="match status" value="1"/>
</dbReference>
<dbReference type="PROSITE" id="PS50812">
    <property type="entry name" value="PWWP"/>
    <property type="match status" value="1"/>
</dbReference>
<sequence>MTSTAEAHYPVNSWVWVKQPDYPWWPAMVLDPAAAGQEIPDGSDLVLLCGPSAAPTLAFADSTDAEQLRPFRGAGPDAALVEAGRADDGCSAAVAEMIAAVDRDVAAGDGGADTAVGGTAAAETAVTLGDTAALSDKAEKKHKKDKKKEKRKRDKKHKSGSRASRKERASTHHRAHRGDDRDSDGSGSDGDEDDEVEAESSGDGADEASSGDEAPFQRRAGAATASRSAQKRTRRERQSTLEEYDLGPAQPSSYAPRHDPSYYYRKVRDARRTATSAELRTCTQELRGAMARCLSGAASAADVEADILAVLRRLTSVDVSAAQLQETGVGVATGGLLRSFTAPVVQLAQAILTYWFHSLPQNTRQQLSTENELDRCSVETCSDGVAGDNDLGRIGVNLYGCFTNEEINDAPASVDVMALCGTLEDTLERLCDSDAQMLALSVFGDAGETGKALRRLVLEGKVNAEDISRHSSDLPQLVRMRQRRPAKIQLALSSPGNAHHLQDEVGGGGGDSGGIGSPTSPYDIFSPTGDGAVGSPTFGSPTGRTTTALYSCPHCGANDAYRSSYSVQAHDSMPDILRCKQCGQTWNVSEQ</sequence>
<dbReference type="InterPro" id="IPR017923">
    <property type="entry name" value="TFIIS_N"/>
</dbReference>
<feature type="region of interest" description="Disordered" evidence="2">
    <location>
        <begin position="133"/>
        <end position="260"/>
    </location>
</feature>
<feature type="domain" description="PWWP" evidence="3">
    <location>
        <begin position="11"/>
        <end position="64"/>
    </location>
</feature>
<keyword evidence="6" id="KW-1185">Reference proteome</keyword>
<evidence type="ECO:0000313" key="5">
    <source>
        <dbReference type="EMBL" id="KAK7202149.1"/>
    </source>
</evidence>
<dbReference type="Proteomes" id="UP001430356">
    <property type="component" value="Unassembled WGS sequence"/>
</dbReference>
<feature type="domain" description="TFIIS N-terminal" evidence="4">
    <location>
        <begin position="284"/>
        <end position="362"/>
    </location>
</feature>
<comment type="subcellular location">
    <subcellularLocation>
        <location evidence="1">Nucleus</location>
    </subcellularLocation>
</comment>
<gene>
    <name evidence="5" type="ORF">NESM_000284200</name>
</gene>
<dbReference type="InterPro" id="IPR035441">
    <property type="entry name" value="TFIIS/LEDGF_dom_sf"/>
</dbReference>
<proteinExistence type="predicted"/>
<dbReference type="InterPro" id="IPR000313">
    <property type="entry name" value="PWWP_dom"/>
</dbReference>
<feature type="compositionally biased region" description="Acidic residues" evidence="2">
    <location>
        <begin position="189"/>
        <end position="210"/>
    </location>
</feature>
<dbReference type="InterPro" id="IPR042778">
    <property type="entry name" value="ZCWPW1/ZCWPW2"/>
</dbReference>
<dbReference type="Gene3D" id="2.30.30.140">
    <property type="match status" value="1"/>
</dbReference>
<dbReference type="AlphaFoldDB" id="A0AAW0F862"/>
<evidence type="ECO:0000259" key="3">
    <source>
        <dbReference type="PROSITE" id="PS50812"/>
    </source>
</evidence>
<organism evidence="5 6">
    <name type="scientific">Novymonas esmeraldas</name>
    <dbReference type="NCBI Taxonomy" id="1808958"/>
    <lineage>
        <taxon>Eukaryota</taxon>
        <taxon>Discoba</taxon>
        <taxon>Euglenozoa</taxon>
        <taxon>Kinetoplastea</taxon>
        <taxon>Metakinetoplastina</taxon>
        <taxon>Trypanosomatida</taxon>
        <taxon>Trypanosomatidae</taxon>
        <taxon>Novymonas</taxon>
    </lineage>
</organism>
<dbReference type="PANTHER" id="PTHR15999:SF2">
    <property type="entry name" value="ZINC FINGER CW-TYPE PWWP DOMAIN PROTEIN 1"/>
    <property type="match status" value="1"/>
</dbReference>
<dbReference type="CDD" id="cd05162">
    <property type="entry name" value="PWWP"/>
    <property type="match status" value="1"/>
</dbReference>
<evidence type="ECO:0000259" key="4">
    <source>
        <dbReference type="PROSITE" id="PS51319"/>
    </source>
</evidence>
<name>A0AAW0F862_9TRYP</name>
<dbReference type="GO" id="GO:0005634">
    <property type="term" value="C:nucleus"/>
    <property type="evidence" value="ECO:0007669"/>
    <property type="project" value="UniProtKB-SubCell"/>
</dbReference>
<evidence type="ECO:0000313" key="6">
    <source>
        <dbReference type="Proteomes" id="UP001430356"/>
    </source>
</evidence>
<dbReference type="EMBL" id="JAECZO010000025">
    <property type="protein sequence ID" value="KAK7202149.1"/>
    <property type="molecule type" value="Genomic_DNA"/>
</dbReference>
<dbReference type="Gene3D" id="1.20.930.10">
    <property type="entry name" value="Conserved domain common to transcription factors TFIIS, elongin A, CRSP70"/>
    <property type="match status" value="1"/>
</dbReference>
<feature type="compositionally biased region" description="Basic residues" evidence="2">
    <location>
        <begin position="140"/>
        <end position="163"/>
    </location>
</feature>
<comment type="caution">
    <text evidence="5">The sequence shown here is derived from an EMBL/GenBank/DDBJ whole genome shotgun (WGS) entry which is preliminary data.</text>
</comment>
<evidence type="ECO:0000256" key="2">
    <source>
        <dbReference type="SAM" id="MobiDB-lite"/>
    </source>
</evidence>
<dbReference type="PANTHER" id="PTHR15999">
    <property type="entry name" value="ZINC FINGER CW-TYPE PWWP DOMAIN PROTEIN 1"/>
    <property type="match status" value="1"/>
</dbReference>
<dbReference type="SUPFAM" id="SSF57783">
    <property type="entry name" value="Zinc beta-ribbon"/>
    <property type="match status" value="1"/>
</dbReference>
<dbReference type="PROSITE" id="PS51319">
    <property type="entry name" value="TFIIS_N"/>
    <property type="match status" value="1"/>
</dbReference>